<proteinExistence type="inferred from homology"/>
<feature type="domain" description="Thioredoxin" evidence="6">
    <location>
        <begin position="32"/>
        <end position="174"/>
    </location>
</feature>
<dbReference type="PROSITE" id="PS51352">
    <property type="entry name" value="THIOREDOXIN_2"/>
    <property type="match status" value="1"/>
</dbReference>
<dbReference type="InterPro" id="IPR004799">
    <property type="entry name" value="Periplasmic_diS_OxRdtase_DsbE"/>
</dbReference>
<dbReference type="Proteomes" id="UP000005090">
    <property type="component" value="Chromosome"/>
</dbReference>
<reference evidence="7 8" key="1">
    <citation type="journal article" date="2013" name="Genome Announc.">
        <title>Genome Sequence of the Obligate Gammaproteobacterial Methanotroph Methylomicrobium album Strain BG8.</title>
        <authorList>
            <person name="Kits K.D."/>
            <person name="Kalyuzhnaya M.G."/>
            <person name="Klotz M.G."/>
            <person name="Jetten M.S."/>
            <person name="Op den Camp H.J."/>
            <person name="Vuilleumier S."/>
            <person name="Bringel F."/>
            <person name="Dispirito A.A."/>
            <person name="Murrell J.C."/>
            <person name="Bruce D."/>
            <person name="Cheng J.F."/>
            <person name="Copeland A."/>
            <person name="Goodwin L."/>
            <person name="Hauser L."/>
            <person name="Lajus A."/>
            <person name="Land M.L."/>
            <person name="Lapidus A."/>
            <person name="Lucas S."/>
            <person name="Medigue C."/>
            <person name="Pitluck S."/>
            <person name="Woyke T."/>
            <person name="Zeytun A."/>
            <person name="Stein L.Y."/>
        </authorList>
    </citation>
    <scope>NUCLEOTIDE SEQUENCE [LARGE SCALE GENOMIC DNA]</scope>
    <source>
        <strain evidence="7 8">BG8</strain>
    </source>
</reference>
<dbReference type="PANTHER" id="PTHR42852">
    <property type="entry name" value="THIOL:DISULFIDE INTERCHANGE PROTEIN DSBE"/>
    <property type="match status" value="1"/>
</dbReference>
<dbReference type="GO" id="GO:0005886">
    <property type="term" value="C:plasma membrane"/>
    <property type="evidence" value="ECO:0007669"/>
    <property type="project" value="UniProtKB-SubCell"/>
</dbReference>
<evidence type="ECO:0000256" key="2">
    <source>
        <dbReference type="ARBA" id="ARBA00007758"/>
    </source>
</evidence>
<dbReference type="SUPFAM" id="SSF52833">
    <property type="entry name" value="Thioredoxin-like"/>
    <property type="match status" value="1"/>
</dbReference>
<sequence length="175" mass="19270">MLKYLIPLAIFIVLGVFLAIGLKLNPTEIPSPFIGKPAPAFSAPRLDSPEQQLAPADLQGKVWLFNVWASWCTSCRAEHPVLNELAKQQAAPIIGLNYKDAREDALSWLNRLGNPYEMSVVDPEGRIGIDYGVYGVPETFVIDKKGVIRHKLTGPVTPETVQQTLLPLIAKLQAE</sequence>
<evidence type="ECO:0000256" key="1">
    <source>
        <dbReference type="ARBA" id="ARBA00004383"/>
    </source>
</evidence>
<evidence type="ECO:0000256" key="4">
    <source>
        <dbReference type="ARBA" id="ARBA00023157"/>
    </source>
</evidence>
<comment type="similarity">
    <text evidence="2">Belongs to the thioredoxin family. DsbE subfamily.</text>
</comment>
<dbReference type="InterPro" id="IPR036249">
    <property type="entry name" value="Thioredoxin-like_sf"/>
</dbReference>
<dbReference type="EMBL" id="CM001475">
    <property type="protein sequence ID" value="EIC28846.1"/>
    <property type="molecule type" value="Genomic_DNA"/>
</dbReference>
<dbReference type="HOGENOM" id="CLU_042529_19_1_6"/>
<dbReference type="GO" id="GO:0017004">
    <property type="term" value="P:cytochrome complex assembly"/>
    <property type="evidence" value="ECO:0007669"/>
    <property type="project" value="UniProtKB-KW"/>
</dbReference>
<keyword evidence="8" id="KW-1185">Reference proteome</keyword>
<dbReference type="InterPro" id="IPR050553">
    <property type="entry name" value="Thioredoxin_ResA/DsbE_sf"/>
</dbReference>
<keyword evidence="4" id="KW-1015">Disulfide bond</keyword>
<protein>
    <submittedName>
        <fullName evidence="7">Periplasmic protein thiol:disulfide oxidoreductase, DsbE subfamily</fullName>
    </submittedName>
</protein>
<evidence type="ECO:0000259" key="6">
    <source>
        <dbReference type="PROSITE" id="PS51352"/>
    </source>
</evidence>
<dbReference type="eggNOG" id="COG0526">
    <property type="taxonomic scope" value="Bacteria"/>
</dbReference>
<evidence type="ECO:0000313" key="7">
    <source>
        <dbReference type="EMBL" id="EIC28846.1"/>
    </source>
</evidence>
<dbReference type="CDD" id="cd03010">
    <property type="entry name" value="TlpA_like_DsbE"/>
    <property type="match status" value="1"/>
</dbReference>
<evidence type="ECO:0000256" key="3">
    <source>
        <dbReference type="ARBA" id="ARBA00022748"/>
    </source>
</evidence>
<dbReference type="GO" id="GO:0030288">
    <property type="term" value="C:outer membrane-bounded periplasmic space"/>
    <property type="evidence" value="ECO:0007669"/>
    <property type="project" value="InterPro"/>
</dbReference>
<dbReference type="PANTHER" id="PTHR42852:SF6">
    <property type="entry name" value="THIOL:DISULFIDE INTERCHANGE PROTEIN DSBE"/>
    <property type="match status" value="1"/>
</dbReference>
<comment type="subcellular location">
    <subcellularLocation>
        <location evidence="1">Cell inner membrane</location>
        <topology evidence="1">Single-pass membrane protein</topology>
        <orientation evidence="1">Periplasmic side</orientation>
    </subcellularLocation>
</comment>
<dbReference type="NCBIfam" id="TIGR00385">
    <property type="entry name" value="dsbE"/>
    <property type="match status" value="1"/>
</dbReference>
<name>H8GH55_METAL</name>
<evidence type="ECO:0000313" key="8">
    <source>
        <dbReference type="Proteomes" id="UP000005090"/>
    </source>
</evidence>
<keyword evidence="5" id="KW-0676">Redox-active center</keyword>
<organism evidence="7 8">
    <name type="scientific">Methylomicrobium album BG8</name>
    <dbReference type="NCBI Taxonomy" id="686340"/>
    <lineage>
        <taxon>Bacteria</taxon>
        <taxon>Pseudomonadati</taxon>
        <taxon>Pseudomonadota</taxon>
        <taxon>Gammaproteobacteria</taxon>
        <taxon>Methylococcales</taxon>
        <taxon>Methylococcaceae</taxon>
        <taxon>Methylomicrobium</taxon>
    </lineage>
</organism>
<dbReference type="InterPro" id="IPR013740">
    <property type="entry name" value="Redoxin"/>
</dbReference>
<dbReference type="Gene3D" id="3.40.30.10">
    <property type="entry name" value="Glutaredoxin"/>
    <property type="match status" value="1"/>
</dbReference>
<dbReference type="RefSeq" id="WP_005370236.1">
    <property type="nucleotide sequence ID" value="NZ_CM001475.1"/>
</dbReference>
<dbReference type="STRING" id="686340.Metal_1027"/>
<dbReference type="AlphaFoldDB" id="H8GH55"/>
<dbReference type="Pfam" id="PF08534">
    <property type="entry name" value="Redoxin"/>
    <property type="match status" value="1"/>
</dbReference>
<keyword evidence="3" id="KW-0201">Cytochrome c-type biogenesis</keyword>
<dbReference type="GO" id="GO:0015036">
    <property type="term" value="F:disulfide oxidoreductase activity"/>
    <property type="evidence" value="ECO:0007669"/>
    <property type="project" value="InterPro"/>
</dbReference>
<evidence type="ECO:0000256" key="5">
    <source>
        <dbReference type="ARBA" id="ARBA00023284"/>
    </source>
</evidence>
<dbReference type="InterPro" id="IPR013766">
    <property type="entry name" value="Thioredoxin_domain"/>
</dbReference>
<accession>H8GH55</accession>
<gene>
    <name evidence="7" type="ORF">Metal_1027</name>
</gene>